<evidence type="ECO:0000313" key="3">
    <source>
        <dbReference type="Proteomes" id="UP000011087"/>
    </source>
</evidence>
<proteinExistence type="predicted"/>
<keyword evidence="3" id="KW-1185">Reference proteome</keyword>
<protein>
    <submittedName>
        <fullName evidence="1 2">Uncharacterized protein</fullName>
    </submittedName>
</protein>
<dbReference type="HOGENOM" id="CLU_2504734_0_0_1"/>
<dbReference type="EnsemblProtists" id="EKX39788">
    <property type="protein sequence ID" value="EKX39788"/>
    <property type="gene ID" value="GUITHDRAFT_154291"/>
</dbReference>
<dbReference type="EMBL" id="JH993036">
    <property type="protein sequence ID" value="EKX39788.1"/>
    <property type="molecule type" value="Genomic_DNA"/>
</dbReference>
<dbReference type="Proteomes" id="UP000011087">
    <property type="component" value="Unassembled WGS sequence"/>
</dbReference>
<dbReference type="KEGG" id="gtt:GUITHDRAFT_154291"/>
<dbReference type="AlphaFoldDB" id="L1IUA0"/>
<feature type="non-terminal residue" evidence="1">
    <location>
        <position position="1"/>
    </location>
</feature>
<evidence type="ECO:0000313" key="1">
    <source>
        <dbReference type="EMBL" id="EKX39788.1"/>
    </source>
</evidence>
<dbReference type="GeneID" id="17296559"/>
<dbReference type="PaxDb" id="55529-EKX39788"/>
<organism evidence="1">
    <name type="scientific">Guillardia theta (strain CCMP2712)</name>
    <name type="common">Cryptophyte</name>
    <dbReference type="NCBI Taxonomy" id="905079"/>
    <lineage>
        <taxon>Eukaryota</taxon>
        <taxon>Cryptophyceae</taxon>
        <taxon>Pyrenomonadales</taxon>
        <taxon>Geminigeraceae</taxon>
        <taxon>Guillardia</taxon>
    </lineage>
</organism>
<gene>
    <name evidence="1" type="ORF">GUITHDRAFT_154291</name>
</gene>
<sequence>VHDMVGDIQSFKKIIVCIRCLLQTCRYEIPFYADNHGSESYHRVTAALPMMLMKQCLFSLQILSRNCSNHAISGKCLAHSEIVLHV</sequence>
<name>L1IUA0_GUITC</name>
<evidence type="ECO:0000313" key="2">
    <source>
        <dbReference type="EnsemblProtists" id="EKX39788"/>
    </source>
</evidence>
<accession>L1IUA0</accession>
<reference evidence="1 3" key="1">
    <citation type="journal article" date="2012" name="Nature">
        <title>Algal genomes reveal evolutionary mosaicism and the fate of nucleomorphs.</title>
        <authorList>
            <consortium name="DOE Joint Genome Institute"/>
            <person name="Curtis B.A."/>
            <person name="Tanifuji G."/>
            <person name="Burki F."/>
            <person name="Gruber A."/>
            <person name="Irimia M."/>
            <person name="Maruyama S."/>
            <person name="Arias M.C."/>
            <person name="Ball S.G."/>
            <person name="Gile G.H."/>
            <person name="Hirakawa Y."/>
            <person name="Hopkins J.F."/>
            <person name="Kuo A."/>
            <person name="Rensing S.A."/>
            <person name="Schmutz J."/>
            <person name="Symeonidi A."/>
            <person name="Elias M."/>
            <person name="Eveleigh R.J."/>
            <person name="Herman E.K."/>
            <person name="Klute M.J."/>
            <person name="Nakayama T."/>
            <person name="Obornik M."/>
            <person name="Reyes-Prieto A."/>
            <person name="Armbrust E.V."/>
            <person name="Aves S.J."/>
            <person name="Beiko R.G."/>
            <person name="Coutinho P."/>
            <person name="Dacks J.B."/>
            <person name="Durnford D.G."/>
            <person name="Fast N.M."/>
            <person name="Green B.R."/>
            <person name="Grisdale C.J."/>
            <person name="Hempel F."/>
            <person name="Henrissat B."/>
            <person name="Hoppner M.P."/>
            <person name="Ishida K."/>
            <person name="Kim E."/>
            <person name="Koreny L."/>
            <person name="Kroth P.G."/>
            <person name="Liu Y."/>
            <person name="Malik S.B."/>
            <person name="Maier U.G."/>
            <person name="McRose D."/>
            <person name="Mock T."/>
            <person name="Neilson J.A."/>
            <person name="Onodera N.T."/>
            <person name="Poole A.M."/>
            <person name="Pritham E.J."/>
            <person name="Richards T.A."/>
            <person name="Rocap G."/>
            <person name="Roy S.W."/>
            <person name="Sarai C."/>
            <person name="Schaack S."/>
            <person name="Shirato S."/>
            <person name="Slamovits C.H."/>
            <person name="Spencer D.F."/>
            <person name="Suzuki S."/>
            <person name="Worden A.Z."/>
            <person name="Zauner S."/>
            <person name="Barry K."/>
            <person name="Bell C."/>
            <person name="Bharti A.K."/>
            <person name="Crow J.A."/>
            <person name="Grimwood J."/>
            <person name="Kramer R."/>
            <person name="Lindquist E."/>
            <person name="Lucas S."/>
            <person name="Salamov A."/>
            <person name="McFadden G.I."/>
            <person name="Lane C.E."/>
            <person name="Keeling P.J."/>
            <person name="Gray M.W."/>
            <person name="Grigoriev I.V."/>
            <person name="Archibald J.M."/>
        </authorList>
    </citation>
    <scope>NUCLEOTIDE SEQUENCE</scope>
    <source>
        <strain evidence="1 3">CCMP2712</strain>
    </source>
</reference>
<reference evidence="2" key="3">
    <citation type="submission" date="2015-06" db="UniProtKB">
        <authorList>
            <consortium name="EnsemblProtists"/>
        </authorList>
    </citation>
    <scope>IDENTIFICATION</scope>
</reference>
<dbReference type="RefSeq" id="XP_005826768.1">
    <property type="nucleotide sequence ID" value="XM_005826711.1"/>
</dbReference>
<reference evidence="3" key="2">
    <citation type="submission" date="2012-11" db="EMBL/GenBank/DDBJ databases">
        <authorList>
            <person name="Kuo A."/>
            <person name="Curtis B.A."/>
            <person name="Tanifuji G."/>
            <person name="Burki F."/>
            <person name="Gruber A."/>
            <person name="Irimia M."/>
            <person name="Maruyama S."/>
            <person name="Arias M.C."/>
            <person name="Ball S.G."/>
            <person name="Gile G.H."/>
            <person name="Hirakawa Y."/>
            <person name="Hopkins J.F."/>
            <person name="Rensing S.A."/>
            <person name="Schmutz J."/>
            <person name="Symeonidi A."/>
            <person name="Elias M."/>
            <person name="Eveleigh R.J."/>
            <person name="Herman E.K."/>
            <person name="Klute M.J."/>
            <person name="Nakayama T."/>
            <person name="Obornik M."/>
            <person name="Reyes-Prieto A."/>
            <person name="Armbrust E.V."/>
            <person name="Aves S.J."/>
            <person name="Beiko R.G."/>
            <person name="Coutinho P."/>
            <person name="Dacks J.B."/>
            <person name="Durnford D.G."/>
            <person name="Fast N.M."/>
            <person name="Green B.R."/>
            <person name="Grisdale C."/>
            <person name="Hempe F."/>
            <person name="Henrissat B."/>
            <person name="Hoppner M.P."/>
            <person name="Ishida K.-I."/>
            <person name="Kim E."/>
            <person name="Koreny L."/>
            <person name="Kroth P.G."/>
            <person name="Liu Y."/>
            <person name="Malik S.-B."/>
            <person name="Maier U.G."/>
            <person name="McRose D."/>
            <person name="Mock T."/>
            <person name="Neilson J.A."/>
            <person name="Onodera N.T."/>
            <person name="Poole A.M."/>
            <person name="Pritham E.J."/>
            <person name="Richards T.A."/>
            <person name="Rocap G."/>
            <person name="Roy S.W."/>
            <person name="Sarai C."/>
            <person name="Schaack S."/>
            <person name="Shirato S."/>
            <person name="Slamovits C.H."/>
            <person name="Spencer D.F."/>
            <person name="Suzuki S."/>
            <person name="Worden A.Z."/>
            <person name="Zauner S."/>
            <person name="Barry K."/>
            <person name="Bell C."/>
            <person name="Bharti A.K."/>
            <person name="Crow J.A."/>
            <person name="Grimwood J."/>
            <person name="Kramer R."/>
            <person name="Lindquist E."/>
            <person name="Lucas S."/>
            <person name="Salamov A."/>
            <person name="McFadden G.I."/>
            <person name="Lane C.E."/>
            <person name="Keeling P.J."/>
            <person name="Gray M.W."/>
            <person name="Grigoriev I.V."/>
            <person name="Archibald J.M."/>
        </authorList>
    </citation>
    <scope>NUCLEOTIDE SEQUENCE</scope>
    <source>
        <strain evidence="3">CCMP2712</strain>
    </source>
</reference>